<evidence type="ECO:0000256" key="1">
    <source>
        <dbReference type="ARBA" id="ARBA00011595"/>
    </source>
</evidence>
<dbReference type="InterPro" id="IPR051479">
    <property type="entry name" value="PorB-like"/>
</dbReference>
<accession>A0A7G9XZV1</accession>
<dbReference type="InterPro" id="IPR011766">
    <property type="entry name" value="TPP_enzyme_TPP-bd"/>
</dbReference>
<protein>
    <submittedName>
        <fullName evidence="4">Pyruvate synthase subunit PorB</fullName>
        <ecNumber evidence="4">1.2.7.1</ecNumber>
    </submittedName>
</protein>
<gene>
    <name evidence="4" type="primary">porB</name>
    <name evidence="4" type="ORF">LCOMMGPE_00003</name>
</gene>
<comment type="subunit">
    <text evidence="1">Heterotetramer of one alpha, one beta, one delta and one gamma chain.</text>
</comment>
<dbReference type="PANTHER" id="PTHR42897:SF2">
    <property type="entry name" value="PYRUVATE SYNTHASE SUBUNIT PORB"/>
    <property type="match status" value="1"/>
</dbReference>
<dbReference type="EMBL" id="MT630614">
    <property type="protein sequence ID" value="QNO41285.1"/>
    <property type="molecule type" value="Genomic_DNA"/>
</dbReference>
<reference evidence="4" key="1">
    <citation type="submission" date="2020-06" db="EMBL/GenBank/DDBJ databases">
        <title>Unique genomic features of the anaerobic methanotrophic archaea.</title>
        <authorList>
            <person name="Chadwick G.L."/>
            <person name="Skennerton C.T."/>
            <person name="Laso-Perez R."/>
            <person name="Leu A.O."/>
            <person name="Speth D.R."/>
            <person name="Yu H."/>
            <person name="Morgan-Lang C."/>
            <person name="Hatzenpichler R."/>
            <person name="Goudeau D."/>
            <person name="Malmstrom R."/>
            <person name="Brazelton W.J."/>
            <person name="Woyke T."/>
            <person name="Hallam S.J."/>
            <person name="Tyson G.W."/>
            <person name="Wegener G."/>
            <person name="Boetius A."/>
            <person name="Orphan V."/>
        </authorList>
    </citation>
    <scope>NUCLEOTIDE SEQUENCE</scope>
</reference>
<dbReference type="InterPro" id="IPR029061">
    <property type="entry name" value="THDP-binding"/>
</dbReference>
<proteinExistence type="predicted"/>
<sequence>MITESLLAPGHRGCAGCGASLAAKFVLEGAGKDCIVCGPTGCLEVFTTPYPESAWRVPYIHSLFENPAAVASGIETALAALGNTHTKVLVIAGDGSTFDIGIRSISGAFERGHNMTYVCYDNEAYSGIL</sequence>
<organism evidence="4">
    <name type="scientific">Candidatus Methanogaster sp. ANME-2c ERB4</name>
    <dbReference type="NCBI Taxonomy" id="2759911"/>
    <lineage>
        <taxon>Archaea</taxon>
        <taxon>Methanobacteriati</taxon>
        <taxon>Methanobacteriota</taxon>
        <taxon>Stenosarchaea group</taxon>
        <taxon>Methanomicrobia</taxon>
        <taxon>Methanosarcinales</taxon>
        <taxon>ANME-2 cluster</taxon>
        <taxon>Candidatus Methanogasteraceae</taxon>
        <taxon>Candidatus Methanogaster</taxon>
    </lineage>
</organism>
<keyword evidence="4" id="KW-0670">Pyruvate</keyword>
<evidence type="ECO:0000256" key="2">
    <source>
        <dbReference type="ARBA" id="ARBA00023002"/>
    </source>
</evidence>
<dbReference type="SUPFAM" id="SSF52518">
    <property type="entry name" value="Thiamin diphosphate-binding fold (THDP-binding)"/>
    <property type="match status" value="1"/>
</dbReference>
<dbReference type="EC" id="1.2.7.1" evidence="4"/>
<dbReference type="Gene3D" id="3.40.50.970">
    <property type="match status" value="2"/>
</dbReference>
<dbReference type="Pfam" id="PF02775">
    <property type="entry name" value="TPP_enzyme_C"/>
    <property type="match status" value="1"/>
</dbReference>
<name>A0A7G9XZV1_9EURY</name>
<dbReference type="PANTHER" id="PTHR42897">
    <property type="entry name" value="PYRUVATE SYNTHASE SUBUNIT PORB"/>
    <property type="match status" value="1"/>
</dbReference>
<evidence type="ECO:0000259" key="3">
    <source>
        <dbReference type="Pfam" id="PF02775"/>
    </source>
</evidence>
<dbReference type="AlphaFoldDB" id="A0A7G9XZV1"/>
<keyword evidence="2 4" id="KW-0560">Oxidoreductase</keyword>
<feature type="domain" description="Thiamine pyrophosphate enzyme TPP-binding" evidence="3">
    <location>
        <begin position="40"/>
        <end position="126"/>
    </location>
</feature>
<dbReference type="GO" id="GO:0030976">
    <property type="term" value="F:thiamine pyrophosphate binding"/>
    <property type="evidence" value="ECO:0007669"/>
    <property type="project" value="InterPro"/>
</dbReference>
<dbReference type="GO" id="GO:0019164">
    <property type="term" value="F:pyruvate synthase activity"/>
    <property type="evidence" value="ECO:0007669"/>
    <property type="project" value="UniProtKB-EC"/>
</dbReference>
<evidence type="ECO:0000313" key="4">
    <source>
        <dbReference type="EMBL" id="QNO41285.1"/>
    </source>
</evidence>